<keyword evidence="4" id="KW-0560">Oxidoreductase</keyword>
<reference evidence="10" key="1">
    <citation type="submission" date="2019-01" db="EMBL/GenBank/DDBJ databases">
        <title>Sphingorhabdus lacus sp.nov., isolated from an oligotrophic freshwater lake.</title>
        <authorList>
            <person name="Park M."/>
        </authorList>
    </citation>
    <scope>NUCLEOTIDE SEQUENCE [LARGE SCALE GENOMIC DNA]</scope>
    <source>
        <strain evidence="10">IMCC1753</strain>
    </source>
</reference>
<evidence type="ECO:0000256" key="7">
    <source>
        <dbReference type="SAM" id="Phobius"/>
    </source>
</evidence>
<sequence>MVYPKRRRLYRLSIPRKNRRVKDMIEAGLGLYAISIPAALLILFSVAEWLWPRSKRALPRKYRWLTHMLFFLTNAALGRLLALFVVVASAAAWADSYSFGLLHQTHWPLSLEAGLAFILLDLAVWVQHRAMHRLPVLWRIHKVHHSDRDLDTTTALRFHPFELLTSTIFKSACVTLLGVPVLVALAFELWLNCNALFNHSNIRLPRSMDRVLRMILVTPDMHLVHHSTDRSEQNYNYGFALTWWDRLFGTYVYESAMGRDQQTIGLEEMADDRPAHFFWSMKLPLT</sequence>
<evidence type="ECO:0000313" key="10">
    <source>
        <dbReference type="Proteomes" id="UP000428803"/>
    </source>
</evidence>
<evidence type="ECO:0000256" key="4">
    <source>
        <dbReference type="ARBA" id="ARBA00023002"/>
    </source>
</evidence>
<evidence type="ECO:0000256" key="1">
    <source>
        <dbReference type="ARBA" id="ARBA00004127"/>
    </source>
</evidence>
<dbReference type="PANTHER" id="PTHR21624:SF1">
    <property type="entry name" value="ALKYLGLYCEROL MONOOXYGENASE"/>
    <property type="match status" value="1"/>
</dbReference>
<feature type="transmembrane region" description="Helical" evidence="7">
    <location>
        <begin position="29"/>
        <end position="51"/>
    </location>
</feature>
<keyword evidence="3 7" id="KW-1133">Transmembrane helix</keyword>
<dbReference type="InterPro" id="IPR051689">
    <property type="entry name" value="Sterol_desaturase/TMEM195"/>
</dbReference>
<organism evidence="9 10">
    <name type="scientific">Sphingorhabdus lacus</name>
    <dbReference type="NCBI Taxonomy" id="392610"/>
    <lineage>
        <taxon>Bacteria</taxon>
        <taxon>Pseudomonadati</taxon>
        <taxon>Pseudomonadota</taxon>
        <taxon>Alphaproteobacteria</taxon>
        <taxon>Sphingomonadales</taxon>
        <taxon>Sphingomonadaceae</taxon>
        <taxon>Sphingorhabdus</taxon>
    </lineage>
</organism>
<dbReference type="InterPro" id="IPR006694">
    <property type="entry name" value="Fatty_acid_hydroxylase"/>
</dbReference>
<feature type="transmembrane region" description="Helical" evidence="7">
    <location>
        <begin position="167"/>
        <end position="191"/>
    </location>
</feature>
<gene>
    <name evidence="9" type="ORF">EUU25_12730</name>
</gene>
<dbReference type="GO" id="GO:0006643">
    <property type="term" value="P:membrane lipid metabolic process"/>
    <property type="evidence" value="ECO:0007669"/>
    <property type="project" value="TreeGrafter"/>
</dbReference>
<keyword evidence="5" id="KW-0443">Lipid metabolism</keyword>
<dbReference type="GO" id="GO:0016020">
    <property type="term" value="C:membrane"/>
    <property type="evidence" value="ECO:0007669"/>
    <property type="project" value="GOC"/>
</dbReference>
<evidence type="ECO:0000256" key="2">
    <source>
        <dbReference type="ARBA" id="ARBA00022692"/>
    </source>
</evidence>
<feature type="domain" description="Fatty acid hydroxylase" evidence="8">
    <location>
        <begin position="115"/>
        <end position="250"/>
    </location>
</feature>
<accession>A0A6I6LGF5</accession>
<evidence type="ECO:0000313" key="9">
    <source>
        <dbReference type="EMBL" id="QGY81403.1"/>
    </source>
</evidence>
<keyword evidence="6 7" id="KW-0472">Membrane</keyword>
<name>A0A6I6LGF5_9SPHN</name>
<dbReference type="GO" id="GO:0008610">
    <property type="term" value="P:lipid biosynthetic process"/>
    <property type="evidence" value="ECO:0007669"/>
    <property type="project" value="InterPro"/>
</dbReference>
<dbReference type="KEGG" id="slaa:EUU25_12730"/>
<dbReference type="PANTHER" id="PTHR21624">
    <property type="entry name" value="STEROL DESATURASE-RELATED PROTEIN"/>
    <property type="match status" value="1"/>
</dbReference>
<dbReference type="Proteomes" id="UP000428803">
    <property type="component" value="Chromosome"/>
</dbReference>
<keyword evidence="10" id="KW-1185">Reference proteome</keyword>
<evidence type="ECO:0000256" key="3">
    <source>
        <dbReference type="ARBA" id="ARBA00022989"/>
    </source>
</evidence>
<protein>
    <submittedName>
        <fullName evidence="9">Sterol desaturase family protein</fullName>
    </submittedName>
</protein>
<dbReference type="GO" id="GO:0050479">
    <property type="term" value="F:glyceryl-ether monooxygenase activity"/>
    <property type="evidence" value="ECO:0007669"/>
    <property type="project" value="TreeGrafter"/>
</dbReference>
<evidence type="ECO:0000256" key="5">
    <source>
        <dbReference type="ARBA" id="ARBA00023098"/>
    </source>
</evidence>
<dbReference type="Pfam" id="PF04116">
    <property type="entry name" value="FA_hydroxylase"/>
    <property type="match status" value="1"/>
</dbReference>
<evidence type="ECO:0000256" key="6">
    <source>
        <dbReference type="ARBA" id="ARBA00023136"/>
    </source>
</evidence>
<dbReference type="GO" id="GO:0012505">
    <property type="term" value="C:endomembrane system"/>
    <property type="evidence" value="ECO:0007669"/>
    <property type="project" value="UniProtKB-SubCell"/>
</dbReference>
<evidence type="ECO:0000259" key="8">
    <source>
        <dbReference type="Pfam" id="PF04116"/>
    </source>
</evidence>
<dbReference type="GO" id="GO:0005506">
    <property type="term" value="F:iron ion binding"/>
    <property type="evidence" value="ECO:0007669"/>
    <property type="project" value="InterPro"/>
</dbReference>
<dbReference type="EMBL" id="CP035733">
    <property type="protein sequence ID" value="QGY81403.1"/>
    <property type="molecule type" value="Genomic_DNA"/>
</dbReference>
<comment type="subcellular location">
    <subcellularLocation>
        <location evidence="1">Endomembrane system</location>
        <topology evidence="1">Multi-pass membrane protein</topology>
    </subcellularLocation>
</comment>
<feature type="transmembrane region" description="Helical" evidence="7">
    <location>
        <begin position="106"/>
        <end position="126"/>
    </location>
</feature>
<dbReference type="AlphaFoldDB" id="A0A6I6LGF5"/>
<keyword evidence="2 7" id="KW-0812">Transmembrane</keyword>
<proteinExistence type="predicted"/>
<feature type="transmembrane region" description="Helical" evidence="7">
    <location>
        <begin position="71"/>
        <end position="94"/>
    </location>
</feature>